<evidence type="ECO:0000256" key="3">
    <source>
        <dbReference type="ARBA" id="ARBA00022475"/>
    </source>
</evidence>
<dbReference type="Pfam" id="PF13440">
    <property type="entry name" value="Polysacc_synt_3"/>
    <property type="match status" value="1"/>
</dbReference>
<organism evidence="8 9">
    <name type="scientific">Dyadobacter linearis</name>
    <dbReference type="NCBI Taxonomy" id="2823330"/>
    <lineage>
        <taxon>Bacteria</taxon>
        <taxon>Pseudomonadati</taxon>
        <taxon>Bacteroidota</taxon>
        <taxon>Cytophagia</taxon>
        <taxon>Cytophagales</taxon>
        <taxon>Spirosomataceae</taxon>
        <taxon>Dyadobacter</taxon>
    </lineage>
</organism>
<protein>
    <submittedName>
        <fullName evidence="8">Teichuronic acid biosynthesis protein TuaB</fullName>
    </submittedName>
</protein>
<evidence type="ECO:0000256" key="6">
    <source>
        <dbReference type="ARBA" id="ARBA00023136"/>
    </source>
</evidence>
<gene>
    <name evidence="8" type="primary">tuaB</name>
    <name evidence="8" type="ORF">DYBT9623_02629</name>
</gene>
<feature type="transmembrane region" description="Helical" evidence="7">
    <location>
        <begin position="80"/>
        <end position="104"/>
    </location>
</feature>
<feature type="transmembrane region" description="Helical" evidence="7">
    <location>
        <begin position="382"/>
        <end position="401"/>
    </location>
</feature>
<sequence length="481" mass="53655">MHIQGEIRRGTIAIFISKYSNILIGLGINSVLARLLSPGEYGILGIVTVFISFFYILSDIGIGVAIIQDQTLTQKDTSDIFKISIFLSLVLAISFALLSSAIAWYYESDVYIPIGQLLAISVFFSSMTVVPKSLLSKSRSFRLIGTIEVIVAVCTGGCAIFLASRGWSYYSIVWRSILSSIIIFFLHVYFSKLIVFKGFSLDGFRKIARYSFFQFAFNFINYFSRNLDNILIGKFMGNQSLGIYNQSYQLMMYPVSNLTHVITPVLHPVLAKFKDQPKVIFEEYLKVVNVLSMLGVPISILIFFAADEIIYILLGSKWAGVVPILRIFSVTIWLQMITSSAGAIFQAVGRTDILFKLGLFSAATIVLSIFTGVIYFNSLNATAVSLSIAFAVNFLVVFYILVSNLLRENFGAFLRIISSQLILAIVLIVSLSITERYIITNLGQPNILSLAVKVIIVGIAFLLFHFSQFLAILKRFRKTTT</sequence>
<feature type="transmembrane region" description="Helical" evidence="7">
    <location>
        <begin position="413"/>
        <end position="434"/>
    </location>
</feature>
<accession>A0ABN7R8P4</accession>
<feature type="transmembrane region" description="Helical" evidence="7">
    <location>
        <begin position="324"/>
        <end position="345"/>
    </location>
</feature>
<evidence type="ECO:0000256" key="1">
    <source>
        <dbReference type="ARBA" id="ARBA00004651"/>
    </source>
</evidence>
<proteinExistence type="inferred from homology"/>
<feature type="transmembrane region" description="Helical" evidence="7">
    <location>
        <begin position="143"/>
        <end position="163"/>
    </location>
</feature>
<comment type="subcellular location">
    <subcellularLocation>
        <location evidence="1">Cell membrane</location>
        <topology evidence="1">Multi-pass membrane protein</topology>
    </subcellularLocation>
</comment>
<feature type="transmembrane region" description="Helical" evidence="7">
    <location>
        <begin position="284"/>
        <end position="304"/>
    </location>
</feature>
<dbReference type="EMBL" id="CAJRAU010000003">
    <property type="protein sequence ID" value="CAG5069892.1"/>
    <property type="molecule type" value="Genomic_DNA"/>
</dbReference>
<evidence type="ECO:0000313" key="8">
    <source>
        <dbReference type="EMBL" id="CAG5069892.1"/>
    </source>
</evidence>
<dbReference type="Proteomes" id="UP000679725">
    <property type="component" value="Unassembled WGS sequence"/>
</dbReference>
<keyword evidence="9" id="KW-1185">Reference proteome</keyword>
<keyword evidence="3" id="KW-1003">Cell membrane</keyword>
<dbReference type="CDD" id="cd13127">
    <property type="entry name" value="MATE_tuaB_like"/>
    <property type="match status" value="1"/>
</dbReference>
<evidence type="ECO:0000256" key="5">
    <source>
        <dbReference type="ARBA" id="ARBA00022989"/>
    </source>
</evidence>
<dbReference type="PANTHER" id="PTHR30250">
    <property type="entry name" value="PST FAMILY PREDICTED COLANIC ACID TRANSPORTER"/>
    <property type="match status" value="1"/>
</dbReference>
<comment type="caution">
    <text evidence="8">The sequence shown here is derived from an EMBL/GenBank/DDBJ whole genome shotgun (WGS) entry which is preliminary data.</text>
</comment>
<feature type="transmembrane region" description="Helical" evidence="7">
    <location>
        <begin position="12"/>
        <end position="35"/>
    </location>
</feature>
<dbReference type="RefSeq" id="WP_215233971.1">
    <property type="nucleotide sequence ID" value="NZ_CAJRAU010000003.1"/>
</dbReference>
<dbReference type="PANTHER" id="PTHR30250:SF10">
    <property type="entry name" value="LIPOPOLYSACCHARIDE BIOSYNTHESIS PROTEIN WZXC"/>
    <property type="match status" value="1"/>
</dbReference>
<comment type="similarity">
    <text evidence="2">Belongs to the polysaccharide synthase family.</text>
</comment>
<evidence type="ECO:0000313" key="9">
    <source>
        <dbReference type="Proteomes" id="UP000679725"/>
    </source>
</evidence>
<evidence type="ECO:0000256" key="7">
    <source>
        <dbReference type="SAM" id="Phobius"/>
    </source>
</evidence>
<feature type="transmembrane region" description="Helical" evidence="7">
    <location>
        <begin position="41"/>
        <end position="68"/>
    </location>
</feature>
<feature type="transmembrane region" description="Helical" evidence="7">
    <location>
        <begin position="454"/>
        <end position="473"/>
    </location>
</feature>
<feature type="transmembrane region" description="Helical" evidence="7">
    <location>
        <begin position="169"/>
        <end position="190"/>
    </location>
</feature>
<evidence type="ECO:0000256" key="4">
    <source>
        <dbReference type="ARBA" id="ARBA00022692"/>
    </source>
</evidence>
<keyword evidence="6 7" id="KW-0472">Membrane</keyword>
<reference evidence="8 9" key="1">
    <citation type="submission" date="2021-04" db="EMBL/GenBank/DDBJ databases">
        <authorList>
            <person name="Rodrigo-Torres L."/>
            <person name="Arahal R. D."/>
            <person name="Lucena T."/>
        </authorList>
    </citation>
    <scope>NUCLEOTIDE SEQUENCE [LARGE SCALE GENOMIC DNA]</scope>
    <source>
        <strain evidence="8 9">CECT 9623</strain>
    </source>
</reference>
<dbReference type="InterPro" id="IPR050833">
    <property type="entry name" value="Poly_Biosynth_Transport"/>
</dbReference>
<feature type="transmembrane region" description="Helical" evidence="7">
    <location>
        <begin position="357"/>
        <end position="376"/>
    </location>
</feature>
<keyword evidence="5 7" id="KW-1133">Transmembrane helix</keyword>
<keyword evidence="4 7" id="KW-0812">Transmembrane</keyword>
<name>A0ABN7R8P4_9BACT</name>
<feature type="transmembrane region" description="Helical" evidence="7">
    <location>
        <begin position="110"/>
        <end position="131"/>
    </location>
</feature>
<evidence type="ECO:0000256" key="2">
    <source>
        <dbReference type="ARBA" id="ARBA00007430"/>
    </source>
</evidence>